<protein>
    <submittedName>
        <fullName evidence="2">Antirepressor</fullName>
    </submittedName>
</protein>
<reference evidence="2" key="1">
    <citation type="journal article" date="2014" name="Int. J. Syst. Evol. Microbiol.">
        <title>Complete genome sequence of Corynebacterium casei LMG S-19264T (=DSM 44701T), isolated from a smear-ripened cheese.</title>
        <authorList>
            <consortium name="US DOE Joint Genome Institute (JGI-PGF)"/>
            <person name="Walter F."/>
            <person name="Albersmeier A."/>
            <person name="Kalinowski J."/>
            <person name="Ruckert C."/>
        </authorList>
    </citation>
    <scope>NUCLEOTIDE SEQUENCE</scope>
    <source>
        <strain evidence="2">CGMCC 1.15371</strain>
    </source>
</reference>
<dbReference type="EMBL" id="BMIR01000014">
    <property type="protein sequence ID" value="GGE47956.1"/>
    <property type="molecule type" value="Genomic_DNA"/>
</dbReference>
<dbReference type="Pfam" id="PF10552">
    <property type="entry name" value="ORF6C"/>
    <property type="match status" value="1"/>
</dbReference>
<comment type="caution">
    <text evidence="2">The sequence shown here is derived from an EMBL/GenBank/DDBJ whole genome shotgun (WGS) entry which is preliminary data.</text>
</comment>
<dbReference type="Proteomes" id="UP000628775">
    <property type="component" value="Unassembled WGS sequence"/>
</dbReference>
<dbReference type="Pfam" id="PF09669">
    <property type="entry name" value="Phage_pRha"/>
    <property type="match status" value="1"/>
</dbReference>
<dbReference type="InterPro" id="IPR014054">
    <property type="entry name" value="Phage_regulatory_Rha"/>
</dbReference>
<dbReference type="RefSeq" id="WP_188695473.1">
    <property type="nucleotide sequence ID" value="NZ_BMIR01000014.1"/>
</dbReference>
<evidence type="ECO:0000259" key="1">
    <source>
        <dbReference type="Pfam" id="PF10552"/>
    </source>
</evidence>
<organism evidence="2 3">
    <name type="scientific">Pullulanibacillus camelliae</name>
    <dbReference type="NCBI Taxonomy" id="1707096"/>
    <lineage>
        <taxon>Bacteria</taxon>
        <taxon>Bacillati</taxon>
        <taxon>Bacillota</taxon>
        <taxon>Bacilli</taxon>
        <taxon>Bacillales</taxon>
        <taxon>Sporolactobacillaceae</taxon>
        <taxon>Pullulanibacillus</taxon>
    </lineage>
</organism>
<sequence length="225" mass="26362">MEDLVFVNNGRPATDSLIVAETFGKSHDKVLRDIRELECSKEFSLSNFGESTYTNDRGREYSKVIMTEQGFTLLVMGYTGKEAMKFKEKYIKKFHEMREKLQQNVVPMDEKQSLIAAMKLSTMVAEETEELKSITAQHSKKLLELDGKIEEQITLDHGEQRRLQKEVAKRVYHFTEDKHEASRLFKELYREIKDRFGVSSYKDVKRKELNQAIQYVGHWIPRKVS</sequence>
<accession>A0A8J2YK65</accession>
<reference evidence="2" key="2">
    <citation type="submission" date="2020-09" db="EMBL/GenBank/DDBJ databases">
        <authorList>
            <person name="Sun Q."/>
            <person name="Zhou Y."/>
        </authorList>
    </citation>
    <scope>NUCLEOTIDE SEQUENCE</scope>
    <source>
        <strain evidence="2">CGMCC 1.15371</strain>
    </source>
</reference>
<keyword evidence="3" id="KW-1185">Reference proteome</keyword>
<evidence type="ECO:0000313" key="2">
    <source>
        <dbReference type="EMBL" id="GGE47956.1"/>
    </source>
</evidence>
<proteinExistence type="predicted"/>
<dbReference type="NCBIfam" id="TIGR02681">
    <property type="entry name" value="phage_pRha"/>
    <property type="match status" value="1"/>
</dbReference>
<dbReference type="AlphaFoldDB" id="A0A8J2YK65"/>
<gene>
    <name evidence="2" type="ORF">GCM10011391_28420</name>
</gene>
<name>A0A8J2YK65_9BACL</name>
<feature type="domain" description="ORF6C" evidence="1">
    <location>
        <begin position="125"/>
        <end position="222"/>
    </location>
</feature>
<evidence type="ECO:0000313" key="3">
    <source>
        <dbReference type="Proteomes" id="UP000628775"/>
    </source>
</evidence>
<dbReference type="InterPro" id="IPR018878">
    <property type="entry name" value="ORF6C_dom"/>
</dbReference>